<evidence type="ECO:0000313" key="1">
    <source>
        <dbReference type="EMBL" id="OLP07596.1"/>
    </source>
</evidence>
<keyword evidence="2" id="KW-1185">Reference proteome</keyword>
<name>A0A1Q8YHX6_9BURK</name>
<dbReference type="Proteomes" id="UP000185911">
    <property type="component" value="Unassembled WGS sequence"/>
</dbReference>
<proteinExistence type="predicted"/>
<reference evidence="1 2" key="1">
    <citation type="submission" date="2017-01" db="EMBL/GenBank/DDBJ databases">
        <title>Genome sequence of Rhodoferax antarcticus ANT.BR, a psychrophilic purple nonsulfur bacterium from an Antarctic microbial mat.</title>
        <authorList>
            <person name="Baker J."/>
            <person name="Riester C."/>
            <person name="Skinner B."/>
            <person name="Newell A."/>
            <person name="Swingley W."/>
            <person name="Madigan M."/>
            <person name="Jung D."/>
            <person name="Asao M."/>
            <person name="Chen M."/>
            <person name="Loughlin P."/>
            <person name="Pan H."/>
            <person name="Lin S."/>
            <person name="Li N."/>
            <person name="Shaw J."/>
            <person name="Prado M."/>
            <person name="Sherman C."/>
            <person name="Li X."/>
            <person name="Tang J."/>
            <person name="Blankenship R."/>
            <person name="Zhao T."/>
            <person name="Touchman J."/>
            <person name="Sattley M."/>
        </authorList>
    </citation>
    <scope>NUCLEOTIDE SEQUENCE [LARGE SCALE GENOMIC DNA]</scope>
    <source>
        <strain evidence="1 2">ANT.BR</strain>
    </source>
</reference>
<dbReference type="AlphaFoldDB" id="A0A1Q8YHX6"/>
<accession>A0A1Q8YHX6</accession>
<protein>
    <submittedName>
        <fullName evidence="1">Uncharacterized protein</fullName>
    </submittedName>
</protein>
<sequence length="41" mass="4431">MAWLIRAAASPSGARRITPENAWPDSVKAVVGGWIMSRSSF</sequence>
<gene>
    <name evidence="1" type="ORF">BLL52_1426</name>
</gene>
<organism evidence="1 2">
    <name type="scientific">Rhodoferax antarcticus ANT.BR</name>
    <dbReference type="NCBI Taxonomy" id="1111071"/>
    <lineage>
        <taxon>Bacteria</taxon>
        <taxon>Pseudomonadati</taxon>
        <taxon>Pseudomonadota</taxon>
        <taxon>Betaproteobacteria</taxon>
        <taxon>Burkholderiales</taxon>
        <taxon>Comamonadaceae</taxon>
        <taxon>Rhodoferax</taxon>
    </lineage>
</organism>
<evidence type="ECO:0000313" key="2">
    <source>
        <dbReference type="Proteomes" id="UP000185911"/>
    </source>
</evidence>
<dbReference type="EMBL" id="MSYM01000008">
    <property type="protein sequence ID" value="OLP07596.1"/>
    <property type="molecule type" value="Genomic_DNA"/>
</dbReference>
<comment type="caution">
    <text evidence="1">The sequence shown here is derived from an EMBL/GenBank/DDBJ whole genome shotgun (WGS) entry which is preliminary data.</text>
</comment>